<proteinExistence type="predicted"/>
<dbReference type="AlphaFoldDB" id="A0AA39YNV1"/>
<evidence type="ECO:0000256" key="1">
    <source>
        <dbReference type="SAM" id="MobiDB-lite"/>
    </source>
</evidence>
<sequence>MLALAMNGGQSLLLAPPPAHPAAQTSQRTISHTPPPWCLVRSKSSAFFFVAFGAWAEDRLTRPPPPPVAGTLTHTKGSHSHRGSNAHISGPLRSGQPQLLFLSHPTAIYPAALASAQSTLAERSTSLSPAAAAATSHLYQPQQ</sequence>
<organism evidence="2 3">
    <name type="scientific">Cercophora newfieldiana</name>
    <dbReference type="NCBI Taxonomy" id="92897"/>
    <lineage>
        <taxon>Eukaryota</taxon>
        <taxon>Fungi</taxon>
        <taxon>Dikarya</taxon>
        <taxon>Ascomycota</taxon>
        <taxon>Pezizomycotina</taxon>
        <taxon>Sordariomycetes</taxon>
        <taxon>Sordariomycetidae</taxon>
        <taxon>Sordariales</taxon>
        <taxon>Lasiosphaeriaceae</taxon>
        <taxon>Cercophora</taxon>
    </lineage>
</organism>
<gene>
    <name evidence="2" type="ORF">B0T16DRAFT_25121</name>
</gene>
<name>A0AA39YNV1_9PEZI</name>
<evidence type="ECO:0000313" key="2">
    <source>
        <dbReference type="EMBL" id="KAK0655994.1"/>
    </source>
</evidence>
<accession>A0AA39YNV1</accession>
<comment type="caution">
    <text evidence="2">The sequence shown here is derived from an EMBL/GenBank/DDBJ whole genome shotgun (WGS) entry which is preliminary data.</text>
</comment>
<feature type="region of interest" description="Disordered" evidence="1">
    <location>
        <begin position="60"/>
        <end position="92"/>
    </location>
</feature>
<protein>
    <submittedName>
        <fullName evidence="2">Uncharacterized protein</fullName>
    </submittedName>
</protein>
<evidence type="ECO:0000313" key="3">
    <source>
        <dbReference type="Proteomes" id="UP001174936"/>
    </source>
</evidence>
<reference evidence="2" key="1">
    <citation type="submission" date="2023-06" db="EMBL/GenBank/DDBJ databases">
        <title>Genome-scale phylogeny and comparative genomics of the fungal order Sordariales.</title>
        <authorList>
            <consortium name="Lawrence Berkeley National Laboratory"/>
            <person name="Hensen N."/>
            <person name="Bonometti L."/>
            <person name="Westerberg I."/>
            <person name="Brannstrom I.O."/>
            <person name="Guillou S."/>
            <person name="Cros-Aarteil S."/>
            <person name="Calhoun S."/>
            <person name="Haridas S."/>
            <person name="Kuo A."/>
            <person name="Mondo S."/>
            <person name="Pangilinan J."/>
            <person name="Riley R."/>
            <person name="Labutti K."/>
            <person name="Andreopoulos B."/>
            <person name="Lipzen A."/>
            <person name="Chen C."/>
            <person name="Yanf M."/>
            <person name="Daum C."/>
            <person name="Ng V."/>
            <person name="Clum A."/>
            <person name="Steindorff A."/>
            <person name="Ohm R."/>
            <person name="Martin F."/>
            <person name="Silar P."/>
            <person name="Natvig D."/>
            <person name="Lalanne C."/>
            <person name="Gautier V."/>
            <person name="Ament-Velasquez S.L."/>
            <person name="Kruys A."/>
            <person name="Hutchinson M.I."/>
            <person name="Powell A.J."/>
            <person name="Barry K."/>
            <person name="Miller A.N."/>
            <person name="Grigoriev I.V."/>
            <person name="Debuchy R."/>
            <person name="Gladieux P."/>
            <person name="Thoren M.H."/>
            <person name="Johannesson H."/>
        </authorList>
    </citation>
    <scope>NUCLEOTIDE SEQUENCE</scope>
    <source>
        <strain evidence="2">SMH2532-1</strain>
    </source>
</reference>
<dbReference type="Proteomes" id="UP001174936">
    <property type="component" value="Unassembled WGS sequence"/>
</dbReference>
<dbReference type="EMBL" id="JAULSV010000001">
    <property type="protein sequence ID" value="KAK0655994.1"/>
    <property type="molecule type" value="Genomic_DNA"/>
</dbReference>
<keyword evidence="3" id="KW-1185">Reference proteome</keyword>